<dbReference type="Proteomes" id="UP000756921">
    <property type="component" value="Unassembled WGS sequence"/>
</dbReference>
<reference evidence="2" key="1">
    <citation type="journal article" date="2020" name="Mol. Plant Microbe Interact.">
        <title>Genome Sequence of the Biocontrol Agent Coniothyrium minitans strain Conio (IMI 134523).</title>
        <authorList>
            <person name="Patel D."/>
            <person name="Shittu T.A."/>
            <person name="Baroncelli R."/>
            <person name="Muthumeenakshi S."/>
            <person name="Osborne T.H."/>
            <person name="Janganan T.K."/>
            <person name="Sreenivasaprasad S."/>
        </authorList>
    </citation>
    <scope>NUCLEOTIDE SEQUENCE</scope>
    <source>
        <strain evidence="2">Conio</strain>
    </source>
</reference>
<keyword evidence="1" id="KW-0812">Transmembrane</keyword>
<dbReference type="AlphaFoldDB" id="A0A9P6KMB6"/>
<keyword evidence="1" id="KW-1133">Transmembrane helix</keyword>
<keyword evidence="3" id="KW-1185">Reference proteome</keyword>
<accession>A0A9P6KMB6</accession>
<proteinExistence type="predicted"/>
<gene>
    <name evidence="2" type="ORF">PMIN01_09711</name>
</gene>
<comment type="caution">
    <text evidence="2">The sequence shown here is derived from an EMBL/GenBank/DDBJ whole genome shotgun (WGS) entry which is preliminary data.</text>
</comment>
<keyword evidence="1" id="KW-0472">Membrane</keyword>
<protein>
    <submittedName>
        <fullName evidence="2">Uncharacterized protein</fullName>
    </submittedName>
</protein>
<feature type="transmembrane region" description="Helical" evidence="1">
    <location>
        <begin position="41"/>
        <end position="63"/>
    </location>
</feature>
<dbReference type="EMBL" id="WJXW01000011">
    <property type="protein sequence ID" value="KAF9731782.1"/>
    <property type="molecule type" value="Genomic_DNA"/>
</dbReference>
<name>A0A9P6KMB6_9PLEO</name>
<organism evidence="2 3">
    <name type="scientific">Paraphaeosphaeria minitans</name>
    <dbReference type="NCBI Taxonomy" id="565426"/>
    <lineage>
        <taxon>Eukaryota</taxon>
        <taxon>Fungi</taxon>
        <taxon>Dikarya</taxon>
        <taxon>Ascomycota</taxon>
        <taxon>Pezizomycotina</taxon>
        <taxon>Dothideomycetes</taxon>
        <taxon>Pleosporomycetidae</taxon>
        <taxon>Pleosporales</taxon>
        <taxon>Massarineae</taxon>
        <taxon>Didymosphaeriaceae</taxon>
        <taxon>Paraphaeosphaeria</taxon>
    </lineage>
</organism>
<evidence type="ECO:0000256" key="1">
    <source>
        <dbReference type="SAM" id="Phobius"/>
    </source>
</evidence>
<evidence type="ECO:0000313" key="3">
    <source>
        <dbReference type="Proteomes" id="UP000756921"/>
    </source>
</evidence>
<evidence type="ECO:0000313" key="2">
    <source>
        <dbReference type="EMBL" id="KAF9731782.1"/>
    </source>
</evidence>
<sequence length="128" mass="14393">MVCSTRKSHWSGGQRPLTQRLAPLQSLRICSEWRAIYAVEILLWLLITVGWTGVLSAVATMWARHVPYLCLLQGVRQAFYPPEPQARCRQSQMHPGTGHTNSDCATSLGRCSRRHCGLDMFNLAINAK</sequence>